<feature type="coiled-coil region" evidence="3">
    <location>
        <begin position="458"/>
        <end position="488"/>
    </location>
</feature>
<dbReference type="SUPFAM" id="SSF144000">
    <property type="entry name" value="Oxysterol-binding protein-like"/>
    <property type="match status" value="1"/>
</dbReference>
<dbReference type="GO" id="GO:0032934">
    <property type="term" value="F:sterol binding"/>
    <property type="evidence" value="ECO:0007669"/>
    <property type="project" value="TreeGrafter"/>
</dbReference>
<accession>A0A9W8HUL1</accession>
<dbReference type="GO" id="GO:0006887">
    <property type="term" value="P:exocytosis"/>
    <property type="evidence" value="ECO:0007669"/>
    <property type="project" value="TreeGrafter"/>
</dbReference>
<reference evidence="5" key="1">
    <citation type="submission" date="2022-07" db="EMBL/GenBank/DDBJ databases">
        <title>Phylogenomic reconstructions and comparative analyses of Kickxellomycotina fungi.</title>
        <authorList>
            <person name="Reynolds N.K."/>
            <person name="Stajich J.E."/>
            <person name="Barry K."/>
            <person name="Grigoriev I.V."/>
            <person name="Crous P."/>
            <person name="Smith M.E."/>
        </authorList>
    </citation>
    <scope>NUCLEOTIDE SEQUENCE</scope>
    <source>
        <strain evidence="5">NRRL 1565</strain>
    </source>
</reference>
<dbReference type="Proteomes" id="UP001140094">
    <property type="component" value="Unassembled WGS sequence"/>
</dbReference>
<dbReference type="InterPro" id="IPR037239">
    <property type="entry name" value="OSBP_sf"/>
</dbReference>
<feature type="region of interest" description="Disordered" evidence="4">
    <location>
        <begin position="41"/>
        <end position="91"/>
    </location>
</feature>
<comment type="caution">
    <text evidence="5">The sequence shown here is derived from an EMBL/GenBank/DDBJ whole genome shotgun (WGS) entry which is preliminary data.</text>
</comment>
<organism evidence="5 6">
    <name type="scientific">Coemansia guatemalensis</name>
    <dbReference type="NCBI Taxonomy" id="2761395"/>
    <lineage>
        <taxon>Eukaryota</taxon>
        <taxon>Fungi</taxon>
        <taxon>Fungi incertae sedis</taxon>
        <taxon>Zoopagomycota</taxon>
        <taxon>Kickxellomycotina</taxon>
        <taxon>Kickxellomycetes</taxon>
        <taxon>Kickxellales</taxon>
        <taxon>Kickxellaceae</taxon>
        <taxon>Coemansia</taxon>
    </lineage>
</organism>
<dbReference type="Gene3D" id="2.40.160.120">
    <property type="match status" value="1"/>
</dbReference>
<evidence type="ECO:0000256" key="2">
    <source>
        <dbReference type="RuleBase" id="RU003844"/>
    </source>
</evidence>
<dbReference type="PROSITE" id="PS01013">
    <property type="entry name" value="OSBP"/>
    <property type="match status" value="1"/>
</dbReference>
<dbReference type="InterPro" id="IPR000648">
    <property type="entry name" value="Oxysterol-bd"/>
</dbReference>
<dbReference type="GO" id="GO:0030011">
    <property type="term" value="P:maintenance of cell polarity"/>
    <property type="evidence" value="ECO:0007669"/>
    <property type="project" value="TreeGrafter"/>
</dbReference>
<dbReference type="AlphaFoldDB" id="A0A9W8HUL1"/>
<dbReference type="GO" id="GO:0005886">
    <property type="term" value="C:plasma membrane"/>
    <property type="evidence" value="ECO:0007669"/>
    <property type="project" value="TreeGrafter"/>
</dbReference>
<name>A0A9W8HUL1_9FUNG</name>
<feature type="non-terminal residue" evidence="5">
    <location>
        <position position="515"/>
    </location>
</feature>
<gene>
    <name evidence="5" type="primary">OSH3_1</name>
    <name evidence="5" type="ORF">H4R20_006536</name>
</gene>
<dbReference type="FunFam" id="2.40.160.120:FF:000001">
    <property type="entry name" value="Oxysterol-binding protein"/>
    <property type="match status" value="1"/>
</dbReference>
<keyword evidence="6" id="KW-1185">Reference proteome</keyword>
<dbReference type="GO" id="GO:0035621">
    <property type="term" value="P:ER to Golgi ceramide transport"/>
    <property type="evidence" value="ECO:0007669"/>
    <property type="project" value="TreeGrafter"/>
</dbReference>
<dbReference type="PANTHER" id="PTHR10972">
    <property type="entry name" value="OXYSTEROL-BINDING PROTEIN-RELATED"/>
    <property type="match status" value="1"/>
</dbReference>
<dbReference type="GO" id="GO:0006897">
    <property type="term" value="P:endocytosis"/>
    <property type="evidence" value="ECO:0007669"/>
    <property type="project" value="TreeGrafter"/>
</dbReference>
<evidence type="ECO:0000313" key="6">
    <source>
        <dbReference type="Proteomes" id="UP001140094"/>
    </source>
</evidence>
<dbReference type="OrthoDB" id="1854502at2759"/>
<dbReference type="InterPro" id="IPR018494">
    <property type="entry name" value="Oxysterol-bd_CS"/>
</dbReference>
<keyword evidence="3" id="KW-0175">Coiled coil</keyword>
<protein>
    <submittedName>
        <fullName evidence="5">Oxysterol-binding protein 3</fullName>
    </submittedName>
</protein>
<evidence type="ECO:0000256" key="1">
    <source>
        <dbReference type="ARBA" id="ARBA00008842"/>
    </source>
</evidence>
<evidence type="ECO:0000313" key="5">
    <source>
        <dbReference type="EMBL" id="KAJ2793451.1"/>
    </source>
</evidence>
<dbReference type="Pfam" id="PF01237">
    <property type="entry name" value="Oxysterol_BP"/>
    <property type="match status" value="1"/>
</dbReference>
<dbReference type="GO" id="GO:0120009">
    <property type="term" value="P:intermembrane lipid transfer"/>
    <property type="evidence" value="ECO:0007669"/>
    <property type="project" value="UniProtKB-ARBA"/>
</dbReference>
<dbReference type="PANTHER" id="PTHR10972:SF203">
    <property type="entry name" value="OXYSTEROL-BINDING PROTEIN HOMOLOG 3"/>
    <property type="match status" value="1"/>
</dbReference>
<comment type="similarity">
    <text evidence="1 2">Belongs to the OSBP family.</text>
</comment>
<sequence>MRHDSTPSGRPSLAATDTQVSLFSGSASASDVFYDTNEVLELVRDDSDQSPPLGAGNDSGVSPEVDSEDASDSDDEYYDGTHGPQTDRMRRDLVRDPDFIEALAQNKLQGAATSTSVHSEAAPEEAAEDEASGLDGRPMATIERVRAQLDGFESRTTLPAEASEVNVSLLSILRKNVGKDLSSIAMPLTMNEPLNALQTLCEELTYSVLLQRADEMEDSLDRLMHVAAFAISALSLKKLRVERKPFNPLLGETYELVDPRSKFRFIAEKVSHHPPVMACHADAPGFRLWQDSSGRSRFWGKSIEFVQTSQVHIELPRHADHFTYAKPSALVRGLLAGSRTIDFTGEMTILNRTTGDRCVVLFKEGGIFSSSNDAVECRLFRAGVDSPERVLRGSWSAELVHERSPARSDVLWAAAALPPDAARFYFFSYFAMRLNELPPPPLRNDLPPTDTRFRPDQRAYEEGRLDEAEELKTRLEDAQRVRNRERAATGTPWVPLWFELQDDSDSPSGRVWAYK</sequence>
<dbReference type="EMBL" id="JANBUO010002898">
    <property type="protein sequence ID" value="KAJ2793451.1"/>
    <property type="molecule type" value="Genomic_DNA"/>
</dbReference>
<dbReference type="GO" id="GO:0032541">
    <property type="term" value="C:cortical endoplasmic reticulum"/>
    <property type="evidence" value="ECO:0007669"/>
    <property type="project" value="TreeGrafter"/>
</dbReference>
<feature type="region of interest" description="Disordered" evidence="4">
    <location>
        <begin position="110"/>
        <end position="137"/>
    </location>
</feature>
<dbReference type="GO" id="GO:0034727">
    <property type="term" value="P:piecemeal microautophagy of the nucleus"/>
    <property type="evidence" value="ECO:0007669"/>
    <property type="project" value="TreeGrafter"/>
</dbReference>
<dbReference type="GO" id="GO:0005829">
    <property type="term" value="C:cytosol"/>
    <property type="evidence" value="ECO:0007669"/>
    <property type="project" value="TreeGrafter"/>
</dbReference>
<evidence type="ECO:0000256" key="3">
    <source>
        <dbReference type="SAM" id="Coils"/>
    </source>
</evidence>
<dbReference type="Gene3D" id="3.30.70.3490">
    <property type="match status" value="1"/>
</dbReference>
<feature type="compositionally biased region" description="Acidic residues" evidence="4">
    <location>
        <begin position="65"/>
        <end position="78"/>
    </location>
</feature>
<feature type="compositionally biased region" description="Acidic residues" evidence="4">
    <location>
        <begin position="122"/>
        <end position="132"/>
    </location>
</feature>
<proteinExistence type="inferred from homology"/>
<evidence type="ECO:0000256" key="4">
    <source>
        <dbReference type="SAM" id="MobiDB-lite"/>
    </source>
</evidence>
<dbReference type="GO" id="GO:0097038">
    <property type="term" value="C:perinuclear endoplasmic reticulum"/>
    <property type="evidence" value="ECO:0007669"/>
    <property type="project" value="TreeGrafter"/>
</dbReference>